<reference evidence="14" key="1">
    <citation type="submission" date="2021-06" db="EMBL/GenBank/DDBJ databases">
        <authorList>
            <consortium name="Wellcome Sanger Institute Data Sharing"/>
        </authorList>
    </citation>
    <scope>NUCLEOTIDE SEQUENCE [LARGE SCALE GENOMIC DNA]</scope>
</reference>
<dbReference type="GO" id="GO:0008270">
    <property type="term" value="F:zinc ion binding"/>
    <property type="evidence" value="ECO:0007669"/>
    <property type="project" value="UniProtKB-KW"/>
</dbReference>
<evidence type="ECO:0000256" key="3">
    <source>
        <dbReference type="ARBA" id="ARBA00022737"/>
    </source>
</evidence>
<protein>
    <submittedName>
        <fullName evidence="14">Zinc finger protein 619-like</fullName>
    </submittedName>
</protein>
<evidence type="ECO:0000256" key="10">
    <source>
        <dbReference type="PROSITE-ProRule" id="PRU00042"/>
    </source>
</evidence>
<feature type="domain" description="C2H2-type" evidence="13">
    <location>
        <begin position="419"/>
        <end position="446"/>
    </location>
</feature>
<feature type="domain" description="C2H2-type" evidence="13">
    <location>
        <begin position="447"/>
        <end position="474"/>
    </location>
</feature>
<evidence type="ECO:0000256" key="7">
    <source>
        <dbReference type="ARBA" id="ARBA00023125"/>
    </source>
</evidence>
<dbReference type="InterPro" id="IPR013087">
    <property type="entry name" value="Znf_C2H2_type"/>
</dbReference>
<keyword evidence="2" id="KW-0479">Metal-binding</keyword>
<keyword evidence="11" id="KW-0175">Coiled coil</keyword>
<keyword evidence="3" id="KW-0677">Repeat</keyword>
<organism evidence="14 15">
    <name type="scientific">Erpetoichthys calabaricus</name>
    <name type="common">Rope fish</name>
    <name type="synonym">Calamoichthys calabaricus</name>
    <dbReference type="NCBI Taxonomy" id="27687"/>
    <lineage>
        <taxon>Eukaryota</taxon>
        <taxon>Metazoa</taxon>
        <taxon>Chordata</taxon>
        <taxon>Craniata</taxon>
        <taxon>Vertebrata</taxon>
        <taxon>Euteleostomi</taxon>
        <taxon>Actinopterygii</taxon>
        <taxon>Polypteriformes</taxon>
        <taxon>Polypteridae</taxon>
        <taxon>Erpetoichthys</taxon>
    </lineage>
</organism>
<dbReference type="InterPro" id="IPR036236">
    <property type="entry name" value="Znf_C2H2_sf"/>
</dbReference>
<dbReference type="SUPFAM" id="SSF57667">
    <property type="entry name" value="beta-beta-alpha zinc fingers"/>
    <property type="match status" value="2"/>
</dbReference>
<keyword evidence="8" id="KW-0804">Transcription</keyword>
<evidence type="ECO:0000256" key="9">
    <source>
        <dbReference type="ARBA" id="ARBA00023242"/>
    </source>
</evidence>
<dbReference type="Ensembl" id="ENSECRT00000014488.1">
    <property type="protein sequence ID" value="ENSECRP00000014241.1"/>
    <property type="gene ID" value="ENSECRG00000009504.1"/>
</dbReference>
<dbReference type="GO" id="GO:0000978">
    <property type="term" value="F:RNA polymerase II cis-regulatory region sequence-specific DNA binding"/>
    <property type="evidence" value="ECO:0007669"/>
    <property type="project" value="TreeGrafter"/>
</dbReference>
<sequence length="509" mass="58073">MERRTKATSSRGAIAFTDIVENKFAIYRKEMEHHGNEVCQRGGKFKDYYMLVNEALKTAVEVVRLEFTDHADRRFADLHLELAARDNEIKSLRMQLQISQNELRAARDHVNRAESMFGTSRLCNRQARLDCDGGITEREAASGSWCRPTDRAWKSTRSSSQRSKDKPEVFKTEEGLQIKIIQIKEEAAGEDFSLLALGTHELGLHEDKKSSISQRHCHTVEKNVVLQDSPCAVDGLEWKPVLIKQETNDLESNLFVEDEMMCVSENMCLDVEGASALRLFPERLCDIQCWTDERLSVASVDTKEREQLASSDHEPGIKVHRSSALPTVYQPGWKTSQKDGTTLAPYCYSEYGKTFTSSSNIKRQQKQTHAENIPHIETSSNSRNSNKKKMNNTVQIGSLLTWNIGVQQQQKIQPAEKPHCCTVCGKRFTRKMNLQQHQAIHTGEKPYSCTECGNRYARKTSLQQHQRVHTGEKPFCCTHCGKRFIWKSSFLEHRKFHADKSVSALKSTM</sequence>
<keyword evidence="15" id="KW-1185">Reference proteome</keyword>
<dbReference type="AlphaFoldDB" id="A0A8C4SGC0"/>
<dbReference type="GO" id="GO:0005694">
    <property type="term" value="C:chromosome"/>
    <property type="evidence" value="ECO:0007669"/>
    <property type="project" value="UniProtKB-ARBA"/>
</dbReference>
<comment type="subcellular location">
    <subcellularLocation>
        <location evidence="1">Nucleus</location>
    </subcellularLocation>
</comment>
<reference evidence="14" key="3">
    <citation type="submission" date="2025-09" db="UniProtKB">
        <authorList>
            <consortium name="Ensembl"/>
        </authorList>
    </citation>
    <scope>IDENTIFICATION</scope>
</reference>
<evidence type="ECO:0000313" key="14">
    <source>
        <dbReference type="Ensembl" id="ENSECRP00000014241.1"/>
    </source>
</evidence>
<dbReference type="GO" id="GO:0005634">
    <property type="term" value="C:nucleus"/>
    <property type="evidence" value="ECO:0007669"/>
    <property type="project" value="UniProtKB-SubCell"/>
</dbReference>
<evidence type="ECO:0000313" key="15">
    <source>
        <dbReference type="Proteomes" id="UP000694620"/>
    </source>
</evidence>
<accession>A0A8C4SGC0</accession>
<evidence type="ECO:0000256" key="8">
    <source>
        <dbReference type="ARBA" id="ARBA00023163"/>
    </source>
</evidence>
<feature type="domain" description="C2H2-type" evidence="13">
    <location>
        <begin position="475"/>
        <end position="502"/>
    </location>
</feature>
<dbReference type="FunFam" id="3.30.160.60:FF:001732">
    <property type="entry name" value="Zgc:162936"/>
    <property type="match status" value="1"/>
</dbReference>
<dbReference type="Gene3D" id="3.30.160.60">
    <property type="entry name" value="Classic Zinc Finger"/>
    <property type="match status" value="3"/>
</dbReference>
<evidence type="ECO:0000256" key="12">
    <source>
        <dbReference type="SAM" id="MobiDB-lite"/>
    </source>
</evidence>
<gene>
    <name evidence="14" type="primary">LOC114662082</name>
</gene>
<keyword evidence="9" id="KW-0539">Nucleus</keyword>
<keyword evidence="7" id="KW-0238">DNA-binding</keyword>
<dbReference type="GeneTree" id="ENSGT00950000183169"/>
<evidence type="ECO:0000259" key="13">
    <source>
        <dbReference type="PROSITE" id="PS50157"/>
    </source>
</evidence>
<reference evidence="14" key="2">
    <citation type="submission" date="2025-08" db="UniProtKB">
        <authorList>
            <consortium name="Ensembl"/>
        </authorList>
    </citation>
    <scope>IDENTIFICATION</scope>
</reference>
<dbReference type="Proteomes" id="UP000694620">
    <property type="component" value="Chromosome 12"/>
</dbReference>
<dbReference type="PANTHER" id="PTHR23226:SF416">
    <property type="entry name" value="FI01424P"/>
    <property type="match status" value="1"/>
</dbReference>
<keyword evidence="5" id="KW-0862">Zinc</keyword>
<evidence type="ECO:0000256" key="11">
    <source>
        <dbReference type="SAM" id="Coils"/>
    </source>
</evidence>
<dbReference type="PROSITE" id="PS50157">
    <property type="entry name" value="ZINC_FINGER_C2H2_2"/>
    <property type="match status" value="3"/>
</dbReference>
<evidence type="ECO:0000256" key="2">
    <source>
        <dbReference type="ARBA" id="ARBA00022723"/>
    </source>
</evidence>
<dbReference type="FunFam" id="3.30.160.60:FF:002716">
    <property type="entry name" value="Zinc finger protein 212"/>
    <property type="match status" value="1"/>
</dbReference>
<evidence type="ECO:0000256" key="1">
    <source>
        <dbReference type="ARBA" id="ARBA00004123"/>
    </source>
</evidence>
<dbReference type="PROSITE" id="PS00028">
    <property type="entry name" value="ZINC_FINGER_C2H2_1"/>
    <property type="match status" value="3"/>
</dbReference>
<dbReference type="PANTHER" id="PTHR23226">
    <property type="entry name" value="ZINC FINGER AND SCAN DOMAIN-CONTAINING"/>
    <property type="match status" value="1"/>
</dbReference>
<evidence type="ECO:0000256" key="6">
    <source>
        <dbReference type="ARBA" id="ARBA00023015"/>
    </source>
</evidence>
<dbReference type="SMART" id="SM00355">
    <property type="entry name" value="ZnF_C2H2"/>
    <property type="match status" value="3"/>
</dbReference>
<name>A0A8C4SGC0_ERPCA</name>
<keyword evidence="4 10" id="KW-0863">Zinc-finger</keyword>
<dbReference type="FunFam" id="3.30.160.60:FF:001498">
    <property type="entry name" value="Zinc finger protein 404"/>
    <property type="match status" value="1"/>
</dbReference>
<proteinExistence type="predicted"/>
<feature type="region of interest" description="Disordered" evidence="12">
    <location>
        <begin position="367"/>
        <end position="388"/>
    </location>
</feature>
<dbReference type="Pfam" id="PF00096">
    <property type="entry name" value="zf-C2H2"/>
    <property type="match status" value="2"/>
</dbReference>
<feature type="coiled-coil region" evidence="11">
    <location>
        <begin position="82"/>
        <end position="116"/>
    </location>
</feature>
<evidence type="ECO:0000256" key="4">
    <source>
        <dbReference type="ARBA" id="ARBA00022771"/>
    </source>
</evidence>
<evidence type="ECO:0000256" key="5">
    <source>
        <dbReference type="ARBA" id="ARBA00022833"/>
    </source>
</evidence>
<keyword evidence="6" id="KW-0805">Transcription regulation</keyword>
<dbReference type="GO" id="GO:0000981">
    <property type="term" value="F:DNA-binding transcription factor activity, RNA polymerase II-specific"/>
    <property type="evidence" value="ECO:0007669"/>
    <property type="project" value="TreeGrafter"/>
</dbReference>
<dbReference type="GO" id="GO:0045893">
    <property type="term" value="P:positive regulation of DNA-templated transcription"/>
    <property type="evidence" value="ECO:0007669"/>
    <property type="project" value="UniProtKB-ARBA"/>
</dbReference>